<feature type="chain" id="PRO_5035851518" description="Transmembrane protein" evidence="3">
    <location>
        <begin position="26"/>
        <end position="167"/>
    </location>
</feature>
<feature type="compositionally biased region" description="Low complexity" evidence="1">
    <location>
        <begin position="82"/>
        <end position="100"/>
    </location>
</feature>
<keyword evidence="2" id="KW-0472">Membrane</keyword>
<keyword evidence="5" id="KW-1185">Reference proteome</keyword>
<evidence type="ECO:0000313" key="4">
    <source>
        <dbReference type="EnsemblMetazoa" id="CJA15613.1"/>
    </source>
</evidence>
<organism evidence="4 5">
    <name type="scientific">Caenorhabditis japonica</name>
    <dbReference type="NCBI Taxonomy" id="281687"/>
    <lineage>
        <taxon>Eukaryota</taxon>
        <taxon>Metazoa</taxon>
        <taxon>Ecdysozoa</taxon>
        <taxon>Nematoda</taxon>
        <taxon>Chromadorea</taxon>
        <taxon>Rhabditida</taxon>
        <taxon>Rhabditina</taxon>
        <taxon>Rhabditomorpha</taxon>
        <taxon>Rhabditoidea</taxon>
        <taxon>Rhabditidae</taxon>
        <taxon>Peloderinae</taxon>
        <taxon>Caenorhabditis</taxon>
    </lineage>
</organism>
<evidence type="ECO:0000256" key="3">
    <source>
        <dbReference type="SAM" id="SignalP"/>
    </source>
</evidence>
<proteinExistence type="predicted"/>
<feature type="region of interest" description="Disordered" evidence="1">
    <location>
        <begin position="52"/>
        <end position="100"/>
    </location>
</feature>
<dbReference type="AlphaFoldDB" id="A0A8R1DYN3"/>
<accession>A0A8R1DYN3</accession>
<feature type="signal peptide" evidence="3">
    <location>
        <begin position="1"/>
        <end position="25"/>
    </location>
</feature>
<sequence>MCAHFRMSSTKTLTLIALLAVSALATPELRLKRALESETEDVEAFARFVDASGDADGSGEAATTVSHDGSGDGQGSGEEPETTVAVTASTEASTVPETTETPELATLVDEKPIEAATVVNADETASSGHVHEKSIDAEVKEAFSSSPSTFSFLSSFFALIGVYLIAM</sequence>
<reference evidence="5" key="1">
    <citation type="submission" date="2010-08" db="EMBL/GenBank/DDBJ databases">
        <authorList>
            <consortium name="Caenorhabditis japonica Sequencing Consortium"/>
            <person name="Wilson R.K."/>
        </authorList>
    </citation>
    <scope>NUCLEOTIDE SEQUENCE [LARGE SCALE GENOMIC DNA]</scope>
    <source>
        <strain evidence="5">DF5081</strain>
    </source>
</reference>
<evidence type="ECO:0000256" key="1">
    <source>
        <dbReference type="SAM" id="MobiDB-lite"/>
    </source>
</evidence>
<reference evidence="4" key="2">
    <citation type="submission" date="2022-06" db="UniProtKB">
        <authorList>
            <consortium name="EnsemblMetazoa"/>
        </authorList>
    </citation>
    <scope>IDENTIFICATION</scope>
    <source>
        <strain evidence="4">DF5081</strain>
    </source>
</reference>
<keyword evidence="2" id="KW-0812">Transmembrane</keyword>
<feature type="compositionally biased region" description="Low complexity" evidence="1">
    <location>
        <begin position="52"/>
        <end position="62"/>
    </location>
</feature>
<feature type="transmembrane region" description="Helical" evidence="2">
    <location>
        <begin position="149"/>
        <end position="166"/>
    </location>
</feature>
<evidence type="ECO:0000256" key="2">
    <source>
        <dbReference type="SAM" id="Phobius"/>
    </source>
</evidence>
<name>A0A8R1DYN3_CAEJA</name>
<evidence type="ECO:0000313" key="5">
    <source>
        <dbReference type="Proteomes" id="UP000005237"/>
    </source>
</evidence>
<keyword evidence="3" id="KW-0732">Signal</keyword>
<evidence type="ECO:0008006" key="6">
    <source>
        <dbReference type="Google" id="ProtNLM"/>
    </source>
</evidence>
<keyword evidence="2" id="KW-1133">Transmembrane helix</keyword>
<dbReference type="Proteomes" id="UP000005237">
    <property type="component" value="Unassembled WGS sequence"/>
</dbReference>
<dbReference type="EnsemblMetazoa" id="CJA15613.1">
    <property type="protein sequence ID" value="CJA15613.1"/>
    <property type="gene ID" value="WBGene00134817"/>
</dbReference>
<protein>
    <recommendedName>
        <fullName evidence="6">Transmembrane protein</fullName>
    </recommendedName>
</protein>